<dbReference type="EMBL" id="CSAE01000085">
    <property type="protein sequence ID" value="COV31455.1"/>
    <property type="molecule type" value="Genomic_DNA"/>
</dbReference>
<proteinExistence type="predicted"/>
<dbReference type="AlphaFoldDB" id="A0A0U0QR89"/>
<evidence type="ECO:0000256" key="1">
    <source>
        <dbReference type="SAM" id="MobiDB-lite"/>
    </source>
</evidence>
<feature type="compositionally biased region" description="Polar residues" evidence="1">
    <location>
        <begin position="73"/>
        <end position="95"/>
    </location>
</feature>
<sequence>MTGKSSSLAASSSYSNQRASVRSCASTARVIARHRAASFSTVVGRGIAGLSDARSPDASPSRRVKDDSALMPTYSTPMSGSITTSNSASRISSPTRPGCHHGRPQGRPEQTPPGNRLHRLSI</sequence>
<feature type="region of interest" description="Disordered" evidence="1">
    <location>
        <begin position="1"/>
        <end position="122"/>
    </location>
</feature>
<reference evidence="3" key="1">
    <citation type="submission" date="2015-03" db="EMBL/GenBank/DDBJ databases">
        <authorList>
            <consortium name="Pathogen Informatics"/>
        </authorList>
    </citation>
    <scope>NUCLEOTIDE SEQUENCE [LARGE SCALE GENOMIC DNA]</scope>
    <source>
        <strain evidence="3">K00500041</strain>
    </source>
</reference>
<feature type="compositionally biased region" description="Low complexity" evidence="1">
    <location>
        <begin position="1"/>
        <end position="15"/>
    </location>
</feature>
<protein>
    <submittedName>
        <fullName evidence="2">Uncharacterized protein</fullName>
    </submittedName>
</protein>
<gene>
    <name evidence="2" type="ORF">ERS007703_01113</name>
</gene>
<dbReference type="Proteomes" id="UP000038802">
    <property type="component" value="Unassembled WGS sequence"/>
</dbReference>
<evidence type="ECO:0000313" key="2">
    <source>
        <dbReference type="EMBL" id="COV31455.1"/>
    </source>
</evidence>
<name>A0A0U0QR89_MYCTX</name>
<evidence type="ECO:0000313" key="3">
    <source>
        <dbReference type="Proteomes" id="UP000038802"/>
    </source>
</evidence>
<organism evidence="2 3">
    <name type="scientific">Mycobacterium tuberculosis</name>
    <dbReference type="NCBI Taxonomy" id="1773"/>
    <lineage>
        <taxon>Bacteria</taxon>
        <taxon>Bacillati</taxon>
        <taxon>Actinomycetota</taxon>
        <taxon>Actinomycetes</taxon>
        <taxon>Mycobacteriales</taxon>
        <taxon>Mycobacteriaceae</taxon>
        <taxon>Mycobacterium</taxon>
        <taxon>Mycobacterium tuberculosis complex</taxon>
    </lineage>
</organism>
<accession>A0A0U0QR89</accession>
<feature type="compositionally biased region" description="Polar residues" evidence="1">
    <location>
        <begin position="16"/>
        <end position="26"/>
    </location>
</feature>